<keyword evidence="6" id="KW-1185">Reference proteome</keyword>
<dbReference type="GO" id="GO:0005758">
    <property type="term" value="C:mitochondrial intermembrane space"/>
    <property type="evidence" value="ECO:0007669"/>
    <property type="project" value="TreeGrafter"/>
</dbReference>
<dbReference type="InterPro" id="IPR009069">
    <property type="entry name" value="Cys_alpha_HP_mot_SF"/>
</dbReference>
<name>A0A671KG81_9TELE</name>
<dbReference type="PROSITE" id="PS51808">
    <property type="entry name" value="CHCH"/>
    <property type="match status" value="1"/>
</dbReference>
<dbReference type="AlphaFoldDB" id="A0A671KG81"/>
<dbReference type="PANTHER" id="PTHR15590">
    <property type="entry name" value="CX9C MOTIF-CONTAINING PROTEIN 4"/>
    <property type="match status" value="1"/>
</dbReference>
<evidence type="ECO:0000256" key="3">
    <source>
        <dbReference type="ARBA" id="ARBA00023128"/>
    </source>
</evidence>
<evidence type="ECO:0000313" key="6">
    <source>
        <dbReference type="Proteomes" id="UP000472260"/>
    </source>
</evidence>
<comment type="subcellular location">
    <subcellularLocation>
        <location evidence="1">Mitochondrion</location>
    </subcellularLocation>
</comment>
<dbReference type="SUPFAM" id="SSF47072">
    <property type="entry name" value="Cysteine alpha-hairpin motif"/>
    <property type="match status" value="1"/>
</dbReference>
<dbReference type="InterPro" id="IPR027179">
    <property type="entry name" value="CMC4"/>
</dbReference>
<dbReference type="Proteomes" id="UP000472260">
    <property type="component" value="Unassembled WGS sequence"/>
</dbReference>
<dbReference type="PANTHER" id="PTHR15590:SF0">
    <property type="entry name" value="CX9C MOTIF-CONTAINING PROTEIN 4"/>
    <property type="match status" value="1"/>
</dbReference>
<keyword evidence="4" id="KW-1015">Disulfide bond</keyword>
<dbReference type="Ensembl" id="ENSSANT00000006007.1">
    <property type="protein sequence ID" value="ENSSANP00000005582.1"/>
    <property type="gene ID" value="ENSSANG00000003108.1"/>
</dbReference>
<evidence type="ECO:0000256" key="2">
    <source>
        <dbReference type="ARBA" id="ARBA00009858"/>
    </source>
</evidence>
<comment type="similarity">
    <text evidence="2">Belongs to the CMC4 family.</text>
</comment>
<organism evidence="5 6">
    <name type="scientific">Sinocyclocheilus anshuiensis</name>
    <dbReference type="NCBI Taxonomy" id="1608454"/>
    <lineage>
        <taxon>Eukaryota</taxon>
        <taxon>Metazoa</taxon>
        <taxon>Chordata</taxon>
        <taxon>Craniata</taxon>
        <taxon>Vertebrata</taxon>
        <taxon>Euteleostomi</taxon>
        <taxon>Actinopterygii</taxon>
        <taxon>Neopterygii</taxon>
        <taxon>Teleostei</taxon>
        <taxon>Ostariophysi</taxon>
        <taxon>Cypriniformes</taxon>
        <taxon>Cyprinidae</taxon>
        <taxon>Cyprininae</taxon>
        <taxon>Sinocyclocheilus</taxon>
    </lineage>
</organism>
<evidence type="ECO:0000256" key="1">
    <source>
        <dbReference type="ARBA" id="ARBA00004173"/>
    </source>
</evidence>
<sequence>MPQKDPCQKQACAIQRCLQANKYIESLCEDVIQATRKCCDEENLHHEFIFQTAFLSSSESLRYTYNKYLYLDYCRLVAAAE</sequence>
<proteinExistence type="inferred from homology"/>
<evidence type="ECO:0000256" key="4">
    <source>
        <dbReference type="ARBA" id="ARBA00023157"/>
    </source>
</evidence>
<dbReference type="Pfam" id="PF08991">
    <property type="entry name" value="CMC4"/>
    <property type="match status" value="1"/>
</dbReference>
<reference evidence="5" key="2">
    <citation type="submission" date="2025-09" db="UniProtKB">
        <authorList>
            <consortium name="Ensembl"/>
        </authorList>
    </citation>
    <scope>IDENTIFICATION</scope>
</reference>
<accession>A0A671KG81</accession>
<evidence type="ECO:0000313" key="5">
    <source>
        <dbReference type="Ensembl" id="ENSSANP00000005582.1"/>
    </source>
</evidence>
<protein>
    <submittedName>
        <fullName evidence="5">C-x(9)-C motif containing 4 homolog (S. cerevisiae)</fullName>
    </submittedName>
</protein>
<keyword evidence="3" id="KW-0496">Mitochondrion</keyword>
<reference evidence="5" key="1">
    <citation type="submission" date="2025-08" db="UniProtKB">
        <authorList>
            <consortium name="Ensembl"/>
        </authorList>
    </citation>
    <scope>IDENTIFICATION</scope>
</reference>
<dbReference type="Gene3D" id="1.10.287.1130">
    <property type="entry name" value="CytochromE C oxidase copper chaperone"/>
    <property type="match status" value="1"/>
</dbReference>